<comment type="caution">
    <text evidence="1">The sequence shown here is derived from an EMBL/GenBank/DDBJ whole genome shotgun (WGS) entry which is preliminary data.</text>
</comment>
<evidence type="ECO:0000313" key="2">
    <source>
        <dbReference type="Proteomes" id="UP000700732"/>
    </source>
</evidence>
<dbReference type="Proteomes" id="UP000700732">
    <property type="component" value="Unassembled WGS sequence"/>
</dbReference>
<protein>
    <submittedName>
        <fullName evidence="1">Uncharacterized protein</fullName>
    </submittedName>
</protein>
<dbReference type="RefSeq" id="WP_186742238.1">
    <property type="nucleotide sequence ID" value="NZ_VFIA01000080.1"/>
</dbReference>
<sequence>MEQRNRHRGQIRADYTYTVKGSVIAIVDLDQGSKSVTNDIENVLDDIRTEIGDLAGFAVIYRDSIGHWDGVRLEGSSIGFYPLNETDGERAAARLLHLLPG</sequence>
<gene>
    <name evidence="1" type="ORF">FH603_5640</name>
</gene>
<dbReference type="EMBL" id="VFIA01000080">
    <property type="protein sequence ID" value="MBC3795105.1"/>
    <property type="molecule type" value="Genomic_DNA"/>
</dbReference>
<reference evidence="1 2" key="1">
    <citation type="submission" date="2019-06" db="EMBL/GenBank/DDBJ databases">
        <title>Spirosoma utsteinense sp. nov. isolated from Antarctic ice-free soils.</title>
        <authorList>
            <person name="Tahon G."/>
        </authorList>
    </citation>
    <scope>NUCLEOTIDE SEQUENCE [LARGE SCALE GENOMIC DNA]</scope>
    <source>
        <strain evidence="1 2">LMG 31447</strain>
    </source>
</reference>
<accession>A0ABR6WEX8</accession>
<organism evidence="1 2">
    <name type="scientific">Spirosoma utsteinense</name>
    <dbReference type="NCBI Taxonomy" id="2585773"/>
    <lineage>
        <taxon>Bacteria</taxon>
        <taxon>Pseudomonadati</taxon>
        <taxon>Bacteroidota</taxon>
        <taxon>Cytophagia</taxon>
        <taxon>Cytophagales</taxon>
        <taxon>Cytophagaceae</taxon>
        <taxon>Spirosoma</taxon>
    </lineage>
</organism>
<name>A0ABR6WEX8_9BACT</name>
<evidence type="ECO:0000313" key="1">
    <source>
        <dbReference type="EMBL" id="MBC3795105.1"/>
    </source>
</evidence>
<keyword evidence="2" id="KW-1185">Reference proteome</keyword>
<proteinExistence type="predicted"/>